<keyword evidence="1" id="KW-0812">Transmembrane</keyword>
<name>A0A318QC39_9PROT</name>
<evidence type="ECO:0000256" key="1">
    <source>
        <dbReference type="SAM" id="Phobius"/>
    </source>
</evidence>
<reference evidence="2 3" key="1">
    <citation type="submission" date="2017-07" db="EMBL/GenBank/DDBJ databases">
        <title>A draft genome sequence of Komagataeibacter sp. T5K1.</title>
        <authorList>
            <person name="Skraban J."/>
            <person name="Cleenwerck I."/>
            <person name="Vandamme P."/>
            <person name="Trcek J."/>
        </authorList>
    </citation>
    <scope>NUCLEOTIDE SEQUENCE [LARGE SCALE GENOMIC DNA]</scope>
    <source>
        <strain evidence="2 3">T5K1</strain>
    </source>
</reference>
<feature type="transmembrane region" description="Helical" evidence="1">
    <location>
        <begin position="376"/>
        <end position="394"/>
    </location>
</feature>
<dbReference type="AlphaFoldDB" id="A0A318QC39"/>
<feature type="transmembrane region" description="Helical" evidence="1">
    <location>
        <begin position="17"/>
        <end position="37"/>
    </location>
</feature>
<feature type="transmembrane region" description="Helical" evidence="1">
    <location>
        <begin position="336"/>
        <end position="356"/>
    </location>
</feature>
<feature type="transmembrane region" description="Helical" evidence="1">
    <location>
        <begin position="58"/>
        <end position="76"/>
    </location>
</feature>
<gene>
    <name evidence="2" type="ORF">CFR71_10885</name>
</gene>
<comment type="caution">
    <text evidence="2">The sequence shown here is derived from an EMBL/GenBank/DDBJ whole genome shotgun (WGS) entry which is preliminary data.</text>
</comment>
<sequence length="456" mass="50539">MKIPFINFSNATSPRDYAPVMLGLTVGYLTIELGFNARLLDITGGIATRHDITAIEHYGRLISGVALTIAIWGPILRLSNETYQRGRWVLLLLICSAMALMPAAYYGEKALVEKIVDHSTGEQRRNALLLQYVNRDLISGLIKAEAIRLDDHARHSPSGKAFLSILPLMGMSVQHVDQKVLDDVKQVMARSVRNDTGGSDGYVYNHGYATVQQEIQKEYNVYTDLSYAYARSSQSGLARMTYENALRRLTHHRGFIPPQLDFHAFAQQPSIVAQLREALNIPDDIAVNADMTPDEYTTHVRDVMVGREVDRKIRELDYAPDTFLDGKAHAHIGREAMEAVIAPALALVFSAIGALVHMYKSMFYALYTVGMQPRPVHIIVAGVLFVCVTTIWLSSNDVTSSALFQYLAQQMRQSGGISGGLACGAIRWMIQAQSYFYPISEMICSTTGCTFGTTGM</sequence>
<protein>
    <submittedName>
        <fullName evidence="2">Uncharacterized protein</fullName>
    </submittedName>
</protein>
<dbReference type="RefSeq" id="WP_110531036.1">
    <property type="nucleotide sequence ID" value="NZ_NOXG01000014.1"/>
</dbReference>
<keyword evidence="1" id="KW-1133">Transmembrane helix</keyword>
<evidence type="ECO:0000313" key="2">
    <source>
        <dbReference type="EMBL" id="PYD75111.1"/>
    </source>
</evidence>
<organism evidence="2 3">
    <name type="scientific">Novacetimonas pomaceti</name>
    <dbReference type="NCBI Taxonomy" id="2021998"/>
    <lineage>
        <taxon>Bacteria</taxon>
        <taxon>Pseudomonadati</taxon>
        <taxon>Pseudomonadota</taxon>
        <taxon>Alphaproteobacteria</taxon>
        <taxon>Acetobacterales</taxon>
        <taxon>Acetobacteraceae</taxon>
        <taxon>Novacetimonas</taxon>
    </lineage>
</organism>
<evidence type="ECO:0000313" key="3">
    <source>
        <dbReference type="Proteomes" id="UP000247609"/>
    </source>
</evidence>
<dbReference type="Proteomes" id="UP000247609">
    <property type="component" value="Unassembled WGS sequence"/>
</dbReference>
<accession>A0A318QC39</accession>
<feature type="transmembrane region" description="Helical" evidence="1">
    <location>
        <begin position="88"/>
        <end position="106"/>
    </location>
</feature>
<keyword evidence="1" id="KW-0472">Membrane</keyword>
<dbReference type="EMBL" id="NOXG01000014">
    <property type="protein sequence ID" value="PYD75111.1"/>
    <property type="molecule type" value="Genomic_DNA"/>
</dbReference>
<proteinExistence type="predicted"/>